<evidence type="ECO:0000313" key="3">
    <source>
        <dbReference type="Proteomes" id="UP001499910"/>
    </source>
</evidence>
<dbReference type="CDD" id="cd00093">
    <property type="entry name" value="HTH_XRE"/>
    <property type="match status" value="1"/>
</dbReference>
<feature type="domain" description="HTH cro/C1-type" evidence="1">
    <location>
        <begin position="17"/>
        <end position="72"/>
    </location>
</feature>
<name>A0ABP9LCP6_9RHOB</name>
<comment type="caution">
    <text evidence="2">The sequence shown here is derived from an EMBL/GenBank/DDBJ whole genome shotgun (WGS) entry which is preliminary data.</text>
</comment>
<dbReference type="InterPro" id="IPR010982">
    <property type="entry name" value="Lambda_DNA-bd_dom_sf"/>
</dbReference>
<dbReference type="Pfam" id="PF13560">
    <property type="entry name" value="HTH_31"/>
    <property type="match status" value="1"/>
</dbReference>
<accession>A0ABP9LCP6</accession>
<evidence type="ECO:0000259" key="1">
    <source>
        <dbReference type="PROSITE" id="PS50943"/>
    </source>
</evidence>
<keyword evidence="3" id="KW-1185">Reference proteome</keyword>
<dbReference type="SMART" id="SM00530">
    <property type="entry name" value="HTH_XRE"/>
    <property type="match status" value="1"/>
</dbReference>
<dbReference type="SUPFAM" id="SSF47413">
    <property type="entry name" value="lambda repressor-like DNA-binding domains"/>
    <property type="match status" value="1"/>
</dbReference>
<dbReference type="RefSeq" id="WP_259550487.1">
    <property type="nucleotide sequence ID" value="NZ_BAABHW010000002.1"/>
</dbReference>
<sequence length="210" mass="23331">MTVVPDMENAKEIAERLRRARINAGFESAREAAGRFGWAEATYTQHENGSRGIRLPVAEKYAQAFGVPAPWLFYGQGAGIEEGNRPRHGFAEPEVQPITDLPRDRKTMLRQIARAVAPDQPHATYYILNKSRPDLMLARGDLLVLQLGPEAGEGDVVLAQVYDDTGEAETELREVIGDQLVGSRDHPRRTIPLHSNDIQVRGRVLATVRT</sequence>
<protein>
    <recommendedName>
        <fullName evidence="1">HTH cro/C1-type domain-containing protein</fullName>
    </recommendedName>
</protein>
<dbReference type="PROSITE" id="PS50943">
    <property type="entry name" value="HTH_CROC1"/>
    <property type="match status" value="1"/>
</dbReference>
<dbReference type="EMBL" id="BAABHW010000002">
    <property type="protein sequence ID" value="GAA5073598.1"/>
    <property type="molecule type" value="Genomic_DNA"/>
</dbReference>
<gene>
    <name evidence="2" type="ORF">GCM10023209_19690</name>
</gene>
<dbReference type="InterPro" id="IPR001387">
    <property type="entry name" value="Cro/C1-type_HTH"/>
</dbReference>
<evidence type="ECO:0000313" key="2">
    <source>
        <dbReference type="EMBL" id="GAA5073598.1"/>
    </source>
</evidence>
<dbReference type="Gene3D" id="1.10.260.40">
    <property type="entry name" value="lambda repressor-like DNA-binding domains"/>
    <property type="match status" value="1"/>
</dbReference>
<reference evidence="3" key="1">
    <citation type="journal article" date="2019" name="Int. J. Syst. Evol. Microbiol.">
        <title>The Global Catalogue of Microorganisms (GCM) 10K type strain sequencing project: providing services to taxonomists for standard genome sequencing and annotation.</title>
        <authorList>
            <consortium name="The Broad Institute Genomics Platform"/>
            <consortium name="The Broad Institute Genome Sequencing Center for Infectious Disease"/>
            <person name="Wu L."/>
            <person name="Ma J."/>
        </authorList>
    </citation>
    <scope>NUCLEOTIDE SEQUENCE [LARGE SCALE GENOMIC DNA]</scope>
    <source>
        <strain evidence="3">JCM 18015</strain>
    </source>
</reference>
<organism evidence="2 3">
    <name type="scientific">[Roseibacterium] beibuensis</name>
    <dbReference type="NCBI Taxonomy" id="1193142"/>
    <lineage>
        <taxon>Bacteria</taxon>
        <taxon>Pseudomonadati</taxon>
        <taxon>Pseudomonadota</taxon>
        <taxon>Alphaproteobacteria</taxon>
        <taxon>Rhodobacterales</taxon>
        <taxon>Roseobacteraceae</taxon>
        <taxon>Roseicyclus</taxon>
    </lineage>
</organism>
<proteinExistence type="predicted"/>
<dbReference type="Proteomes" id="UP001499910">
    <property type="component" value="Unassembled WGS sequence"/>
</dbReference>